<proteinExistence type="predicted"/>
<gene>
    <name evidence="1" type="ORF">D1614_19210</name>
</gene>
<dbReference type="RefSeq" id="WP_119439608.1">
    <property type="nucleotide sequence ID" value="NZ_QWGR01000015.1"/>
</dbReference>
<evidence type="ECO:0000313" key="2">
    <source>
        <dbReference type="Proteomes" id="UP000265926"/>
    </source>
</evidence>
<evidence type="ECO:0008006" key="3">
    <source>
        <dbReference type="Google" id="ProtNLM"/>
    </source>
</evidence>
<evidence type="ECO:0000313" key="1">
    <source>
        <dbReference type="EMBL" id="RIJ46334.1"/>
    </source>
</evidence>
<dbReference type="Proteomes" id="UP000265926">
    <property type="component" value="Unassembled WGS sequence"/>
</dbReference>
<name>A0A399SUA9_9BACT</name>
<sequence length="273" mass="30959">MYSNGLKGKNKNIVILTEFMEGAWESAIFSHRNLINSNHGVVFVQTYSKPRYGQSLLKNFVPVMKQIVRNELLELKLKAVKEFQFEESRVSIRPFEGDWFSFLNGGQKSLSPELLVVSLKKAFPGVCCPIIGKIQKLAVQTTNPLLILPASFAPAKLKSILFLTSKELSFLRKLDECESVSTLLQKSETDLRILLDKNTAPPVDWNSYVSNQWGAALKSNEAVPFEKVHELLKDTYKYDLVIIDQELLKSPFGKALNLKKWFGNKYSKPVLIC</sequence>
<dbReference type="AlphaFoldDB" id="A0A399SUA9"/>
<comment type="caution">
    <text evidence="1">The sequence shown here is derived from an EMBL/GenBank/DDBJ whole genome shotgun (WGS) entry which is preliminary data.</text>
</comment>
<protein>
    <recommendedName>
        <fullName evidence="3">UspA domain-containing protein</fullName>
    </recommendedName>
</protein>
<dbReference type="EMBL" id="QWGR01000015">
    <property type="protein sequence ID" value="RIJ46334.1"/>
    <property type="molecule type" value="Genomic_DNA"/>
</dbReference>
<reference evidence="1 2" key="1">
    <citation type="submission" date="2018-08" db="EMBL/GenBank/DDBJ databases">
        <title>Pallidiluteibacterium maritimus gen. nov., sp. nov., isolated from coastal sediment.</title>
        <authorList>
            <person name="Zhou L.Y."/>
        </authorList>
    </citation>
    <scope>NUCLEOTIDE SEQUENCE [LARGE SCALE GENOMIC DNA]</scope>
    <source>
        <strain evidence="1 2">XSD2</strain>
    </source>
</reference>
<accession>A0A399SUA9</accession>
<keyword evidence="2" id="KW-1185">Reference proteome</keyword>
<organism evidence="1 2">
    <name type="scientific">Maribellus luteus</name>
    <dbReference type="NCBI Taxonomy" id="2305463"/>
    <lineage>
        <taxon>Bacteria</taxon>
        <taxon>Pseudomonadati</taxon>
        <taxon>Bacteroidota</taxon>
        <taxon>Bacteroidia</taxon>
        <taxon>Marinilabiliales</taxon>
        <taxon>Prolixibacteraceae</taxon>
        <taxon>Maribellus</taxon>
    </lineage>
</organism>